<dbReference type="AlphaFoldDB" id="A0AAJ0I7V9"/>
<evidence type="ECO:0000256" key="2">
    <source>
        <dbReference type="SAM" id="Phobius"/>
    </source>
</evidence>
<feature type="transmembrane region" description="Helical" evidence="2">
    <location>
        <begin position="92"/>
        <end position="113"/>
    </location>
</feature>
<gene>
    <name evidence="3" type="ORF">B0T23DRAFT_316024</name>
</gene>
<keyword evidence="2" id="KW-0812">Transmembrane</keyword>
<comment type="caution">
    <text evidence="3">The sequence shown here is derived from an EMBL/GenBank/DDBJ whole genome shotgun (WGS) entry which is preliminary data.</text>
</comment>
<keyword evidence="4" id="KW-1185">Reference proteome</keyword>
<feature type="non-terminal residue" evidence="3">
    <location>
        <position position="1"/>
    </location>
</feature>
<keyword evidence="2" id="KW-0472">Membrane</keyword>
<sequence>VSIKLGNRNLGPPNLPLGTYAVAEVSFTFPISCDGNPSVQWYVWLVASIAWCVVGCIWFWHRSETVWTWLNGPIETFHTEQPMTRRSRITTACFVSVLVVALWPLEILISNIWSRVTHATNNQGTPKDQPRTQPAEEPQAAPPPPYDVAVAAA</sequence>
<dbReference type="GeneID" id="87872520"/>
<dbReference type="Proteomes" id="UP001285908">
    <property type="component" value="Unassembled WGS sequence"/>
</dbReference>
<feature type="transmembrane region" description="Helical" evidence="2">
    <location>
        <begin position="41"/>
        <end position="60"/>
    </location>
</feature>
<keyword evidence="2" id="KW-1133">Transmembrane helix</keyword>
<accession>A0AAJ0I7V9</accession>
<dbReference type="EMBL" id="JAULSX010000004">
    <property type="protein sequence ID" value="KAK3492567.1"/>
    <property type="molecule type" value="Genomic_DNA"/>
</dbReference>
<reference evidence="3 4" key="1">
    <citation type="journal article" date="2023" name="Mol. Phylogenet. Evol.">
        <title>Genome-scale phylogeny and comparative genomics of the fungal order Sordariales.</title>
        <authorList>
            <person name="Hensen N."/>
            <person name="Bonometti L."/>
            <person name="Westerberg I."/>
            <person name="Brannstrom I.O."/>
            <person name="Guillou S."/>
            <person name="Cros-Aarteil S."/>
            <person name="Calhoun S."/>
            <person name="Haridas S."/>
            <person name="Kuo A."/>
            <person name="Mondo S."/>
            <person name="Pangilinan J."/>
            <person name="Riley R."/>
            <person name="LaButti K."/>
            <person name="Andreopoulos B."/>
            <person name="Lipzen A."/>
            <person name="Chen C."/>
            <person name="Yan M."/>
            <person name="Daum C."/>
            <person name="Ng V."/>
            <person name="Clum A."/>
            <person name="Steindorff A."/>
            <person name="Ohm R.A."/>
            <person name="Martin F."/>
            <person name="Silar P."/>
            <person name="Natvig D.O."/>
            <person name="Lalanne C."/>
            <person name="Gautier V."/>
            <person name="Ament-Velasquez S.L."/>
            <person name="Kruys A."/>
            <person name="Hutchinson M.I."/>
            <person name="Powell A.J."/>
            <person name="Barry K."/>
            <person name="Miller A.N."/>
            <person name="Grigoriev I.V."/>
            <person name="Debuchy R."/>
            <person name="Gladieux P."/>
            <person name="Hiltunen Thoren M."/>
            <person name="Johannesson H."/>
        </authorList>
    </citation>
    <scope>NUCLEOTIDE SEQUENCE [LARGE SCALE GENOMIC DNA]</scope>
    <source>
        <strain evidence="3 4">FGSC 10403</strain>
    </source>
</reference>
<dbReference type="RefSeq" id="XP_062693025.1">
    <property type="nucleotide sequence ID" value="XM_062834898.1"/>
</dbReference>
<feature type="region of interest" description="Disordered" evidence="1">
    <location>
        <begin position="120"/>
        <end position="153"/>
    </location>
</feature>
<evidence type="ECO:0000256" key="1">
    <source>
        <dbReference type="SAM" id="MobiDB-lite"/>
    </source>
</evidence>
<proteinExistence type="predicted"/>
<name>A0AAJ0I7V9_9PEZI</name>
<evidence type="ECO:0000313" key="3">
    <source>
        <dbReference type="EMBL" id="KAK3492567.1"/>
    </source>
</evidence>
<organism evidence="3 4">
    <name type="scientific">Neurospora hispaniola</name>
    <dbReference type="NCBI Taxonomy" id="588809"/>
    <lineage>
        <taxon>Eukaryota</taxon>
        <taxon>Fungi</taxon>
        <taxon>Dikarya</taxon>
        <taxon>Ascomycota</taxon>
        <taxon>Pezizomycotina</taxon>
        <taxon>Sordariomycetes</taxon>
        <taxon>Sordariomycetidae</taxon>
        <taxon>Sordariales</taxon>
        <taxon>Sordariaceae</taxon>
        <taxon>Neurospora</taxon>
    </lineage>
</organism>
<protein>
    <submittedName>
        <fullName evidence="3">Uncharacterized protein</fullName>
    </submittedName>
</protein>
<evidence type="ECO:0000313" key="4">
    <source>
        <dbReference type="Proteomes" id="UP001285908"/>
    </source>
</evidence>